<sequence length="173" mass="19254">MGLAHSHLNLDNLFCCCRCPPYPSEGFIFPKTLVVQRLHGGLCNRLAGDRVIPLFCTARLLRFYPCSDFIVVYPPQKCCFNRISPNRGIPTPGTSVQPYSAPIQAPAYSLSSQVQPTYSVPQPYTTPTSEFRMRCAALWAMGPMNVSTSSVHFLARPFFFHGPVFGSVHESHL</sequence>
<accession>A0A139A504</accession>
<evidence type="ECO:0000313" key="2">
    <source>
        <dbReference type="Proteomes" id="UP000070544"/>
    </source>
</evidence>
<protein>
    <submittedName>
        <fullName evidence="1">Uncharacterized protein</fullName>
    </submittedName>
</protein>
<dbReference type="AlphaFoldDB" id="A0A139A504"/>
<reference evidence="1 2" key="1">
    <citation type="journal article" date="2015" name="Genome Biol. Evol.">
        <title>Phylogenomic analyses indicate that early fungi evolved digesting cell walls of algal ancestors of land plants.</title>
        <authorList>
            <person name="Chang Y."/>
            <person name="Wang S."/>
            <person name="Sekimoto S."/>
            <person name="Aerts A.L."/>
            <person name="Choi C."/>
            <person name="Clum A."/>
            <person name="LaButti K.M."/>
            <person name="Lindquist E.A."/>
            <person name="Yee Ngan C."/>
            <person name="Ohm R.A."/>
            <person name="Salamov A.A."/>
            <person name="Grigoriev I.V."/>
            <person name="Spatafora J.W."/>
            <person name="Berbee M.L."/>
        </authorList>
    </citation>
    <scope>NUCLEOTIDE SEQUENCE [LARGE SCALE GENOMIC DNA]</scope>
    <source>
        <strain evidence="1 2">JEL478</strain>
    </source>
</reference>
<organism evidence="1 2">
    <name type="scientific">Gonapodya prolifera (strain JEL478)</name>
    <name type="common">Monoblepharis prolifera</name>
    <dbReference type="NCBI Taxonomy" id="1344416"/>
    <lineage>
        <taxon>Eukaryota</taxon>
        <taxon>Fungi</taxon>
        <taxon>Fungi incertae sedis</taxon>
        <taxon>Chytridiomycota</taxon>
        <taxon>Chytridiomycota incertae sedis</taxon>
        <taxon>Monoblepharidomycetes</taxon>
        <taxon>Monoblepharidales</taxon>
        <taxon>Gonapodyaceae</taxon>
        <taxon>Gonapodya</taxon>
    </lineage>
</organism>
<gene>
    <name evidence="1" type="ORF">M427DRAFT_437740</name>
</gene>
<dbReference type="EMBL" id="KQ965802">
    <property type="protein sequence ID" value="KXS11473.1"/>
    <property type="molecule type" value="Genomic_DNA"/>
</dbReference>
<evidence type="ECO:0000313" key="1">
    <source>
        <dbReference type="EMBL" id="KXS11473.1"/>
    </source>
</evidence>
<dbReference type="Proteomes" id="UP000070544">
    <property type="component" value="Unassembled WGS sequence"/>
</dbReference>
<name>A0A139A504_GONPJ</name>
<keyword evidence="2" id="KW-1185">Reference proteome</keyword>
<proteinExistence type="predicted"/>